<evidence type="ECO:0000313" key="2">
    <source>
        <dbReference type="Proteomes" id="UP001551582"/>
    </source>
</evidence>
<keyword evidence="2" id="KW-1185">Reference proteome</keyword>
<organism evidence="1 2">
    <name type="scientific">Streptomyces griseoloalbus</name>
    <dbReference type="NCBI Taxonomy" id="67303"/>
    <lineage>
        <taxon>Bacteria</taxon>
        <taxon>Bacillati</taxon>
        <taxon>Actinomycetota</taxon>
        <taxon>Actinomycetes</taxon>
        <taxon>Kitasatosporales</taxon>
        <taxon>Streptomycetaceae</taxon>
        <taxon>Streptomyces</taxon>
    </lineage>
</organism>
<reference evidence="1 2" key="1">
    <citation type="submission" date="2024-06" db="EMBL/GenBank/DDBJ databases">
        <title>The Natural Products Discovery Center: Release of the First 8490 Sequenced Strains for Exploring Actinobacteria Biosynthetic Diversity.</title>
        <authorList>
            <person name="Kalkreuter E."/>
            <person name="Kautsar S.A."/>
            <person name="Yang D."/>
            <person name="Bader C.D."/>
            <person name="Teijaro C.N."/>
            <person name="Fluegel L."/>
            <person name="Davis C.M."/>
            <person name="Simpson J.R."/>
            <person name="Lauterbach L."/>
            <person name="Steele A.D."/>
            <person name="Gui C."/>
            <person name="Meng S."/>
            <person name="Li G."/>
            <person name="Viehrig K."/>
            <person name="Ye F."/>
            <person name="Su P."/>
            <person name="Kiefer A.F."/>
            <person name="Nichols A."/>
            <person name="Cepeda A.J."/>
            <person name="Yan W."/>
            <person name="Fan B."/>
            <person name="Jiang Y."/>
            <person name="Adhikari A."/>
            <person name="Zheng C.-J."/>
            <person name="Schuster L."/>
            <person name="Cowan T.M."/>
            <person name="Smanski M.J."/>
            <person name="Chevrette M.G."/>
            <person name="De Carvalho L.P.S."/>
            <person name="Shen B."/>
        </authorList>
    </citation>
    <scope>NUCLEOTIDE SEQUENCE [LARGE SCALE GENOMIC DNA]</scope>
    <source>
        <strain evidence="1 2">NPDC048274</strain>
    </source>
</reference>
<sequence length="174" mass="18775">MPDIASQALARRSQYGAPVRLDGFVSQVSQGQGASAAHVHQYRKPFRYAAAQRTPVKVGIGLIRALAGADGQVCQTAFQPNTQKTCLGSDESGSQIGQPRRIIVRIFVDHDLLDDRQYQAGRQGLTGLDHSLKGGGHRCEVIAVFEPVRQRLQNHIGVGCRAPSVGSQPLQLVL</sequence>
<gene>
    <name evidence="1" type="ORF">AB0D65_15645</name>
</gene>
<name>A0ABV3E797_9ACTN</name>
<dbReference type="Proteomes" id="UP001551582">
    <property type="component" value="Unassembled WGS sequence"/>
</dbReference>
<evidence type="ECO:0000313" key="1">
    <source>
        <dbReference type="EMBL" id="MEU9352409.1"/>
    </source>
</evidence>
<dbReference type="EMBL" id="JBEZLS010000010">
    <property type="protein sequence ID" value="MEU9352409.1"/>
    <property type="molecule type" value="Genomic_DNA"/>
</dbReference>
<comment type="caution">
    <text evidence="1">The sequence shown here is derived from an EMBL/GenBank/DDBJ whole genome shotgun (WGS) entry which is preliminary data.</text>
</comment>
<accession>A0ABV3E797</accession>
<dbReference type="RefSeq" id="WP_359980577.1">
    <property type="nucleotide sequence ID" value="NZ_JBEZLS010000010.1"/>
</dbReference>
<proteinExistence type="predicted"/>
<protein>
    <submittedName>
        <fullName evidence="1">Uncharacterized protein</fullName>
    </submittedName>
</protein>